<reference evidence="3" key="1">
    <citation type="submission" date="2020-08" db="EMBL/GenBank/DDBJ databases">
        <title>Genome public.</title>
        <authorList>
            <person name="Liu C."/>
            <person name="Sun Q."/>
        </authorList>
    </citation>
    <scope>NUCLEOTIDE SEQUENCE</scope>
    <source>
        <strain evidence="3">NSJ-54</strain>
    </source>
</reference>
<evidence type="ECO:0000256" key="1">
    <source>
        <dbReference type="ARBA" id="ARBA00005417"/>
    </source>
</evidence>
<protein>
    <submittedName>
        <fullName evidence="3">ATP-binding cassette domain-containing protein</fullName>
    </submittedName>
</protein>
<comment type="similarity">
    <text evidence="1">Belongs to the ABC transporter superfamily.</text>
</comment>
<dbReference type="InterPro" id="IPR003439">
    <property type="entry name" value="ABC_transporter-like_ATP-bd"/>
</dbReference>
<name>A0A926EE16_9FIRM</name>
<comment type="caution">
    <text evidence="3">The sequence shown here is derived from an EMBL/GenBank/DDBJ whole genome shotgun (WGS) entry which is preliminary data.</text>
</comment>
<dbReference type="PANTHER" id="PTHR24220:SF689">
    <property type="entry name" value="LIPOPROTEIN-RELEASING SYSTEM ATP-BINDING PROTEIN LOLD"/>
    <property type="match status" value="1"/>
</dbReference>
<proteinExistence type="inferred from homology"/>
<evidence type="ECO:0000313" key="4">
    <source>
        <dbReference type="Proteomes" id="UP000660861"/>
    </source>
</evidence>
<dbReference type="Proteomes" id="UP000660861">
    <property type="component" value="Unassembled WGS sequence"/>
</dbReference>
<dbReference type="InterPro" id="IPR015854">
    <property type="entry name" value="ABC_transpr_LolD-like"/>
</dbReference>
<accession>A0A926EE16</accession>
<keyword evidence="3" id="KW-0547">Nucleotide-binding</keyword>
<dbReference type="GO" id="GO:0016887">
    <property type="term" value="F:ATP hydrolysis activity"/>
    <property type="evidence" value="ECO:0007669"/>
    <property type="project" value="InterPro"/>
</dbReference>
<dbReference type="GO" id="GO:0005886">
    <property type="term" value="C:plasma membrane"/>
    <property type="evidence" value="ECO:0007669"/>
    <property type="project" value="TreeGrafter"/>
</dbReference>
<keyword evidence="3" id="KW-0067">ATP-binding</keyword>
<sequence length="61" mass="6533">MYAILGPSGSSKTTLLSLLGGLDAPTKGHIFFDGKDIAGQGLAYHRKNHVSLIFQNYNLIA</sequence>
<keyword evidence="4" id="KW-1185">Reference proteome</keyword>
<gene>
    <name evidence="3" type="ORF">H8709_05035</name>
</gene>
<dbReference type="Gene3D" id="3.40.50.300">
    <property type="entry name" value="P-loop containing nucleotide triphosphate hydrolases"/>
    <property type="match status" value="1"/>
</dbReference>
<dbReference type="Pfam" id="PF00005">
    <property type="entry name" value="ABC_tran"/>
    <property type="match status" value="1"/>
</dbReference>
<dbReference type="GO" id="GO:0022857">
    <property type="term" value="F:transmembrane transporter activity"/>
    <property type="evidence" value="ECO:0007669"/>
    <property type="project" value="TreeGrafter"/>
</dbReference>
<dbReference type="SUPFAM" id="SSF52540">
    <property type="entry name" value="P-loop containing nucleoside triphosphate hydrolases"/>
    <property type="match status" value="1"/>
</dbReference>
<dbReference type="EMBL" id="JACRTC010000002">
    <property type="protein sequence ID" value="MBC8570191.1"/>
    <property type="molecule type" value="Genomic_DNA"/>
</dbReference>
<evidence type="ECO:0000313" key="3">
    <source>
        <dbReference type="EMBL" id="MBC8570191.1"/>
    </source>
</evidence>
<dbReference type="PANTHER" id="PTHR24220">
    <property type="entry name" value="IMPORT ATP-BINDING PROTEIN"/>
    <property type="match status" value="1"/>
</dbReference>
<dbReference type="RefSeq" id="WP_262397276.1">
    <property type="nucleotide sequence ID" value="NZ_JACRTC010000002.1"/>
</dbReference>
<dbReference type="InterPro" id="IPR027417">
    <property type="entry name" value="P-loop_NTPase"/>
</dbReference>
<evidence type="ECO:0000259" key="2">
    <source>
        <dbReference type="Pfam" id="PF00005"/>
    </source>
</evidence>
<organism evidence="3 4">
    <name type="scientific">Zongyangia hominis</name>
    <dbReference type="NCBI Taxonomy" id="2763677"/>
    <lineage>
        <taxon>Bacteria</taxon>
        <taxon>Bacillati</taxon>
        <taxon>Bacillota</taxon>
        <taxon>Clostridia</taxon>
        <taxon>Eubacteriales</taxon>
        <taxon>Oscillospiraceae</taxon>
        <taxon>Zongyangia</taxon>
    </lineage>
</organism>
<dbReference type="GO" id="GO:0005524">
    <property type="term" value="F:ATP binding"/>
    <property type="evidence" value="ECO:0007669"/>
    <property type="project" value="UniProtKB-KW"/>
</dbReference>
<dbReference type="AlphaFoldDB" id="A0A926EE16"/>
<feature type="domain" description="ABC transporter" evidence="2">
    <location>
        <begin position="2"/>
        <end position="59"/>
    </location>
</feature>